<evidence type="ECO:0000256" key="7">
    <source>
        <dbReference type="ARBA" id="ARBA00023295"/>
    </source>
</evidence>
<feature type="binding site" evidence="10">
    <location>
        <position position="125"/>
    </location>
    <ligand>
        <name>substrate</name>
    </ligand>
</feature>
<sequence>MTDTPAFPAFPPGFFFGAATASYQIEGAHDVGGRGPSIWDTYSRTPGKVANGDTGDVACDHYHRYPEDVALLKELGVDSYRFSIAWPRIQPTGSGPANAEGLDFYDRLVDELLASGIAPAATLYHWDLPQALEDTGGWRVRATAERFAEYTALVAERLVDRVPRWITLNEPFCSAFVGYAIGRHAPGAREGAGALAAAHHLLVGHGLAVQALRAAGAGEVGITLNPDRLLPATGSEADAGAVRRAETLHNEVWFDPLFAGRYPLHEDETWGELAREAAAHRREGDLDLIAAPLDFTGINYYRPITVTDAPFRDPEPATRTAVDIRVEETWRDDVRHTTMGWPVVPHTFTDLLVDLRRRYPAMPPLIITENGSAEADVVAADGQVHDSDRVEYLAGHLAAVADAVAAGVDVRGYYVWSLLDNFEWAYGYEQRFGIVRVDYQTLERLPKDSYHWYRQLIAAHRDRTAG</sequence>
<dbReference type="InterPro" id="IPR017736">
    <property type="entry name" value="Glyco_hydro_1_beta-glucosidase"/>
</dbReference>
<gene>
    <name evidence="12" type="ORF">SAMN05444716_10998</name>
</gene>
<dbReference type="InterPro" id="IPR001360">
    <property type="entry name" value="Glyco_hydro_1"/>
</dbReference>
<dbReference type="PRINTS" id="PR00131">
    <property type="entry name" value="GLHYDRLASE1"/>
</dbReference>
<keyword evidence="6" id="KW-0119">Carbohydrate metabolism</keyword>
<keyword evidence="4 11" id="KW-0378">Hydrolase</keyword>
<evidence type="ECO:0000256" key="9">
    <source>
        <dbReference type="PIRSR" id="PIRSR617736-1"/>
    </source>
</evidence>
<dbReference type="PROSITE" id="PS00653">
    <property type="entry name" value="GLYCOSYL_HYDROL_F1_2"/>
    <property type="match status" value="1"/>
</dbReference>
<dbReference type="NCBIfam" id="TIGR03356">
    <property type="entry name" value="BGL"/>
    <property type="match status" value="1"/>
</dbReference>
<feature type="binding site" evidence="10">
    <location>
        <position position="301"/>
    </location>
    <ligand>
        <name>substrate</name>
    </ligand>
</feature>
<dbReference type="PANTHER" id="PTHR10353:SF36">
    <property type="entry name" value="LP05116P"/>
    <property type="match status" value="1"/>
</dbReference>
<comment type="catalytic activity">
    <reaction evidence="1 11">
        <text>Hydrolysis of terminal, non-reducing beta-D-glucosyl residues with release of beta-D-glucose.</text>
        <dbReference type="EC" id="3.2.1.21"/>
    </reaction>
</comment>
<feature type="binding site" evidence="10">
    <location>
        <position position="169"/>
    </location>
    <ligand>
        <name>substrate</name>
    </ligand>
</feature>
<feature type="binding site" evidence="10">
    <location>
        <position position="416"/>
    </location>
    <ligand>
        <name>substrate</name>
    </ligand>
</feature>
<dbReference type="PANTHER" id="PTHR10353">
    <property type="entry name" value="GLYCOSYL HYDROLASE"/>
    <property type="match status" value="1"/>
</dbReference>
<evidence type="ECO:0000313" key="12">
    <source>
        <dbReference type="EMBL" id="SFT15826.1"/>
    </source>
</evidence>
<feature type="binding site" evidence="10">
    <location>
        <begin position="423"/>
        <end position="424"/>
    </location>
    <ligand>
        <name>substrate</name>
    </ligand>
</feature>
<evidence type="ECO:0000256" key="6">
    <source>
        <dbReference type="ARBA" id="ARBA00023277"/>
    </source>
</evidence>
<dbReference type="EMBL" id="FPAB01000009">
    <property type="protein sequence ID" value="SFT15826.1"/>
    <property type="molecule type" value="Genomic_DNA"/>
</dbReference>
<keyword evidence="13" id="KW-1185">Reference proteome</keyword>
<dbReference type="SUPFAM" id="SSF51445">
    <property type="entry name" value="(Trans)glycosidases"/>
    <property type="match status" value="1"/>
</dbReference>
<dbReference type="EC" id="3.2.1.21" evidence="3 11"/>
<dbReference type="GO" id="GO:0005829">
    <property type="term" value="C:cytosol"/>
    <property type="evidence" value="ECO:0007669"/>
    <property type="project" value="TreeGrafter"/>
</dbReference>
<dbReference type="AlphaFoldDB" id="A0A1I6VQ39"/>
<evidence type="ECO:0000256" key="4">
    <source>
        <dbReference type="ARBA" id="ARBA00022801"/>
    </source>
</evidence>
<reference evidence="13" key="1">
    <citation type="submission" date="2016-10" db="EMBL/GenBank/DDBJ databases">
        <authorList>
            <person name="Varghese N."/>
            <person name="Submissions S."/>
        </authorList>
    </citation>
    <scope>NUCLEOTIDE SEQUENCE [LARGE SCALE GENOMIC DNA]</scope>
    <source>
        <strain evidence="13">CGMCC 4.7047</strain>
    </source>
</reference>
<dbReference type="InterPro" id="IPR017853">
    <property type="entry name" value="GH"/>
</dbReference>
<dbReference type="STRING" id="1176198.SAMN05444716_10998"/>
<dbReference type="FunFam" id="3.20.20.80:FF:000004">
    <property type="entry name" value="Beta-glucosidase 6-phospho-beta-glucosidase"/>
    <property type="match status" value="1"/>
</dbReference>
<keyword evidence="8" id="KW-0624">Polysaccharide degradation</keyword>
<dbReference type="RefSeq" id="WP_093844181.1">
    <property type="nucleotide sequence ID" value="NZ_FPAB01000009.1"/>
</dbReference>
<evidence type="ECO:0000256" key="10">
    <source>
        <dbReference type="PIRSR" id="PIRSR617736-2"/>
    </source>
</evidence>
<evidence type="ECO:0000256" key="2">
    <source>
        <dbReference type="ARBA" id="ARBA00010838"/>
    </source>
</evidence>
<dbReference type="Pfam" id="PF00232">
    <property type="entry name" value="Glyco_hydro_1"/>
    <property type="match status" value="1"/>
</dbReference>
<dbReference type="InterPro" id="IPR033132">
    <property type="entry name" value="GH_1_N_CS"/>
</dbReference>
<accession>A0A1I6VQ39</accession>
<feature type="binding site" evidence="10">
    <location>
        <position position="24"/>
    </location>
    <ligand>
        <name>substrate</name>
    </ligand>
</feature>
<name>A0A1I6VQ39_9ACTN</name>
<evidence type="ECO:0000256" key="1">
    <source>
        <dbReference type="ARBA" id="ARBA00000448"/>
    </source>
</evidence>
<protein>
    <recommendedName>
        <fullName evidence="3 11">Beta-glucosidase</fullName>
        <ecNumber evidence="3 11">3.2.1.21</ecNumber>
    </recommendedName>
</protein>
<keyword evidence="5" id="KW-0136">Cellulose degradation</keyword>
<feature type="active site" description="Nucleophile" evidence="9">
    <location>
        <position position="369"/>
    </location>
</feature>
<evidence type="ECO:0000256" key="3">
    <source>
        <dbReference type="ARBA" id="ARBA00012744"/>
    </source>
</evidence>
<evidence type="ECO:0000256" key="5">
    <source>
        <dbReference type="ARBA" id="ARBA00023001"/>
    </source>
</evidence>
<evidence type="ECO:0000313" key="13">
    <source>
        <dbReference type="Proteomes" id="UP000198873"/>
    </source>
</evidence>
<organism evidence="12 13">
    <name type="scientific">Streptomyces harbinensis</name>
    <dbReference type="NCBI Taxonomy" id="1176198"/>
    <lineage>
        <taxon>Bacteria</taxon>
        <taxon>Bacillati</taxon>
        <taxon>Actinomycetota</taxon>
        <taxon>Actinomycetes</taxon>
        <taxon>Kitasatosporales</taxon>
        <taxon>Streptomycetaceae</taxon>
        <taxon>Streptomyces</taxon>
    </lineage>
</organism>
<feature type="active site" description="Proton donor" evidence="9">
    <location>
        <position position="170"/>
    </location>
</feature>
<dbReference type="Gene3D" id="3.20.20.80">
    <property type="entry name" value="Glycosidases"/>
    <property type="match status" value="1"/>
</dbReference>
<keyword evidence="7 11" id="KW-0326">Glycosidase</keyword>
<comment type="similarity">
    <text evidence="2 11">Belongs to the glycosyl hydrolase 1 family.</text>
</comment>
<proteinExistence type="inferred from homology"/>
<evidence type="ECO:0000256" key="8">
    <source>
        <dbReference type="ARBA" id="ARBA00023326"/>
    </source>
</evidence>
<dbReference type="Proteomes" id="UP000198873">
    <property type="component" value="Unassembled WGS sequence"/>
</dbReference>
<evidence type="ECO:0000256" key="11">
    <source>
        <dbReference type="RuleBase" id="RU361175"/>
    </source>
</evidence>
<dbReference type="GO" id="GO:0030245">
    <property type="term" value="P:cellulose catabolic process"/>
    <property type="evidence" value="ECO:0007669"/>
    <property type="project" value="UniProtKB-KW"/>
</dbReference>
<dbReference type="GO" id="GO:0008422">
    <property type="term" value="F:beta-glucosidase activity"/>
    <property type="evidence" value="ECO:0007669"/>
    <property type="project" value="UniProtKB-EC"/>
</dbReference>